<dbReference type="InParanoid" id="A0A3N4LXL5"/>
<evidence type="ECO:0000256" key="4">
    <source>
        <dbReference type="ARBA" id="ARBA00022801"/>
    </source>
</evidence>
<dbReference type="AlphaFoldDB" id="A0A3N4LXL5"/>
<keyword evidence="7" id="KW-1133">Transmembrane helix</keyword>
<evidence type="ECO:0000256" key="15">
    <source>
        <dbReference type="SAM" id="SignalP"/>
    </source>
</evidence>
<keyword evidence="5 12" id="KW-0256">Endoplasmic reticulum</keyword>
<dbReference type="EMBL" id="ML121538">
    <property type="protein sequence ID" value="RPB25421.1"/>
    <property type="molecule type" value="Genomic_DNA"/>
</dbReference>
<dbReference type="InterPro" id="IPR031631">
    <property type="entry name" value="Glyco_hydro_63N"/>
</dbReference>
<evidence type="ECO:0000259" key="16">
    <source>
        <dbReference type="Pfam" id="PF03200"/>
    </source>
</evidence>
<dbReference type="STRING" id="1051890.A0A3N4LXL5"/>
<comment type="similarity">
    <text evidence="2 12">Belongs to the glycosyl hydrolase 63 family.</text>
</comment>
<dbReference type="Pfam" id="PF03200">
    <property type="entry name" value="Glyco_hydro_63"/>
    <property type="match status" value="1"/>
</dbReference>
<dbReference type="GO" id="GO:0006487">
    <property type="term" value="P:protein N-linked glycosylation"/>
    <property type="evidence" value="ECO:0007669"/>
    <property type="project" value="UniProtKB-UniRule"/>
</dbReference>
<evidence type="ECO:0000256" key="7">
    <source>
        <dbReference type="ARBA" id="ARBA00022989"/>
    </source>
</evidence>
<dbReference type="FunCoup" id="A0A3N4LXL5">
    <property type="interactions" value="590"/>
</dbReference>
<dbReference type="PANTHER" id="PTHR10412">
    <property type="entry name" value="MANNOSYL-OLIGOSACCHARIDE GLUCOSIDASE"/>
    <property type="match status" value="1"/>
</dbReference>
<evidence type="ECO:0000256" key="1">
    <source>
        <dbReference type="ARBA" id="ARBA00004648"/>
    </source>
</evidence>
<feature type="chain" id="PRO_5018149471" description="Mannosyl-oligosaccharide glucosidase" evidence="15">
    <location>
        <begin position="26"/>
        <end position="876"/>
    </location>
</feature>
<dbReference type="GO" id="GO:0004573">
    <property type="term" value="F:Glc3Man9GlcNAc2 oligosaccharide glucosidase activity"/>
    <property type="evidence" value="ECO:0007669"/>
    <property type="project" value="UniProtKB-UniRule"/>
</dbReference>
<dbReference type="Proteomes" id="UP000267821">
    <property type="component" value="Unassembled WGS sequence"/>
</dbReference>
<evidence type="ECO:0000256" key="8">
    <source>
        <dbReference type="ARBA" id="ARBA00023136"/>
    </source>
</evidence>
<dbReference type="Gene3D" id="1.50.10.10">
    <property type="match status" value="1"/>
</dbReference>
<sequence>MGLGLRSLIIGFLLATASPREGVYAQEESSSSKSSSLESIDTPSHEPIASKYTDPSTGDPSILIAQTQRLNNQTLLWGPYRPQVYFGIKPRLPDSFIGGLMWAGVNDYQWLQKNFRHTCEQGDEVDGYGWVQYDVRTGGTQKVADRGNGVDLVFELRKVEGGQHGGHWGVRVKGTPRRDAPKDVTTALWFYAGLEGEGDINLVNEENYLGLEGDVTLAGQAPGLGKFKLTITEGPETNQHPLQEHQASLSKPLDRTLYKAFVMPFEHIWKTKADILFMHIQENLNRLMKEFGRENHPPAWDSFTLENVFEEGNLHMVQKTFVGAFEFDILYTSESAETPMTSDLLTQKILEFKETFPERFSAAFKLQPPFNTHEYTEFAQTMFSNLIGGIGYFHGTTLVDRSNADEYAEEDEEFWEGASAALKNADVKTEGPFSLFTSIPSRPFFPRGFYWDEGFQLLPMLEWDVDLALEIIKSWFSLVDEDGWIAREQILGDEARSKVPSEFQVQYPHHANPPTLFIAITEFPTHKPTNPPLHHTAHIDHQFQQILGGTESSSDMRTAHLSPPLAINFLQSIYPLLRRHFYWFRRTQLGDLKSFSHNAPFPKEAFRWRGRTPTHCLASGLDDYPRATPPHTGELHVDLISWMSVMTRCLRKIAVALDSAHTNSEEPSPYAEDIATFITMESHINKNLDALHWSAEENLYCDVTIDTDYEEPVHSCHPGYISLFPLLVGGIIPPDSPRLPHLLRLITDPNHLASPYGIRSLSPKSPMFAMGENYWRGPIWININYLVLVRLLEYARVPGPNQKVAREAYLDLRKKVVRNVYKEWKRTGFAWEQYDEGTGEGRRTKHFLGWTSLVVKIMGMPGEVALVQKEYVDWAV</sequence>
<evidence type="ECO:0000256" key="6">
    <source>
        <dbReference type="ARBA" id="ARBA00022968"/>
    </source>
</evidence>
<reference evidence="18 19" key="1">
    <citation type="journal article" date="2018" name="Nat. Ecol. Evol.">
        <title>Pezizomycetes genomes reveal the molecular basis of ectomycorrhizal truffle lifestyle.</title>
        <authorList>
            <person name="Murat C."/>
            <person name="Payen T."/>
            <person name="Noel B."/>
            <person name="Kuo A."/>
            <person name="Morin E."/>
            <person name="Chen J."/>
            <person name="Kohler A."/>
            <person name="Krizsan K."/>
            <person name="Balestrini R."/>
            <person name="Da Silva C."/>
            <person name="Montanini B."/>
            <person name="Hainaut M."/>
            <person name="Levati E."/>
            <person name="Barry K.W."/>
            <person name="Belfiori B."/>
            <person name="Cichocki N."/>
            <person name="Clum A."/>
            <person name="Dockter R.B."/>
            <person name="Fauchery L."/>
            <person name="Guy J."/>
            <person name="Iotti M."/>
            <person name="Le Tacon F."/>
            <person name="Lindquist E.A."/>
            <person name="Lipzen A."/>
            <person name="Malagnac F."/>
            <person name="Mello A."/>
            <person name="Molinier V."/>
            <person name="Miyauchi S."/>
            <person name="Poulain J."/>
            <person name="Riccioni C."/>
            <person name="Rubini A."/>
            <person name="Sitrit Y."/>
            <person name="Splivallo R."/>
            <person name="Traeger S."/>
            <person name="Wang M."/>
            <person name="Zifcakova L."/>
            <person name="Wipf D."/>
            <person name="Zambonelli A."/>
            <person name="Paolocci F."/>
            <person name="Nowrousian M."/>
            <person name="Ottonello S."/>
            <person name="Baldrian P."/>
            <person name="Spatafora J.W."/>
            <person name="Henrissat B."/>
            <person name="Nagy L.G."/>
            <person name="Aury J.M."/>
            <person name="Wincker P."/>
            <person name="Grigoriev I.V."/>
            <person name="Bonfante P."/>
            <person name="Martin F.M."/>
        </authorList>
    </citation>
    <scope>NUCLEOTIDE SEQUENCE [LARGE SCALE GENOMIC DNA]</scope>
    <source>
        <strain evidence="18 19">ATCC MYA-4762</strain>
    </source>
</reference>
<keyword evidence="4 12" id="KW-0378">Hydrolase</keyword>
<evidence type="ECO:0000256" key="11">
    <source>
        <dbReference type="ARBA" id="ARBA00038888"/>
    </source>
</evidence>
<evidence type="ECO:0000313" key="18">
    <source>
        <dbReference type="EMBL" id="RPB25421.1"/>
    </source>
</evidence>
<keyword evidence="8" id="KW-0472">Membrane</keyword>
<dbReference type="InterPro" id="IPR038518">
    <property type="entry name" value="Glyco_hydro_63N_sf"/>
</dbReference>
<feature type="region of interest" description="Disordered" evidence="14">
    <location>
        <begin position="25"/>
        <end position="56"/>
    </location>
</feature>
<evidence type="ECO:0000259" key="17">
    <source>
        <dbReference type="Pfam" id="PF16923"/>
    </source>
</evidence>
<comment type="subcellular location">
    <subcellularLocation>
        <location evidence="1 12">Endoplasmic reticulum membrane</location>
        <topology evidence="1 12">Single-pass type II membrane protein</topology>
    </subcellularLocation>
</comment>
<dbReference type="GO" id="GO:0009311">
    <property type="term" value="P:oligosaccharide metabolic process"/>
    <property type="evidence" value="ECO:0007669"/>
    <property type="project" value="UniProtKB-UniRule"/>
</dbReference>
<feature type="compositionally biased region" description="Low complexity" evidence="14">
    <location>
        <begin position="27"/>
        <end position="39"/>
    </location>
</feature>
<dbReference type="InterPro" id="IPR008928">
    <property type="entry name" value="6-hairpin_glycosidase_sf"/>
</dbReference>
<dbReference type="SUPFAM" id="SSF48208">
    <property type="entry name" value="Six-hairpin glycosidases"/>
    <property type="match status" value="1"/>
</dbReference>
<evidence type="ECO:0000256" key="10">
    <source>
        <dbReference type="ARBA" id="ARBA00023295"/>
    </source>
</evidence>
<evidence type="ECO:0000256" key="3">
    <source>
        <dbReference type="ARBA" id="ARBA00022692"/>
    </source>
</evidence>
<keyword evidence="10 12" id="KW-0326">Glycosidase</keyword>
<comment type="pathway">
    <text evidence="13">Glycan metabolism; N-glycan degradation.</text>
</comment>
<comment type="catalytic activity">
    <reaction evidence="12">
        <text>N(4)-(alpha-D-Glc-(1-&gt;2)-alpha-D-Glc-(1-&gt;3)-alpha-D-Glc-(1-&gt;3)-alpha-D-Man-(1-&gt;2)-alpha-D-Man-(1-&gt;2)-alpha-D-Man-(1-&gt;3)-[alpha-D-Man-(1-&gt;2)-alpha-D-Man-(1-&gt;3)-[alpha-D-Man-(1-&gt;2)-alpha-D-Man-(1-&gt;6)]-alpha-D-Man-(1-&gt;6)]-beta-D-Man-(1-&gt;4)-beta-D-GlcNAc-(1-&gt;4)-beta-D-GlcNAc)-L-asparaginyl-[protein] + H2O = N(4)-(alpha-D-Glc-(1-&gt;3)-alpha-D-Glc-(1-&gt;3)-alpha-D-Man-(1-&gt;2)-alpha-D-Man-(1-&gt;2)-alpha-D-Man-(1-&gt;3)-[alpha-D-Man-(1-&gt;2)-alpha-D-Man-(1-&gt;3)-[alpha-D-Man-(1-&gt;2)-alpha-D-Man-(1-&gt;6)]-alpha-D-Man-(1-&gt;6)]-beta-D-Man-(1-&gt;4)-beta-D-GlcNAc-(1-&gt;4)-beta-D-GlcNAc)-L-asparaginyl-[protein] + beta-D-glucose</text>
        <dbReference type="Rhea" id="RHEA:55988"/>
        <dbReference type="Rhea" id="RHEA-COMP:12806"/>
        <dbReference type="Rhea" id="RHEA-COMP:14355"/>
        <dbReference type="ChEBI" id="CHEBI:15377"/>
        <dbReference type="ChEBI" id="CHEBI:15903"/>
        <dbReference type="ChEBI" id="CHEBI:59082"/>
        <dbReference type="ChEBI" id="CHEBI:132537"/>
        <dbReference type="EC" id="3.2.1.106"/>
    </reaction>
</comment>
<evidence type="ECO:0000313" key="19">
    <source>
        <dbReference type="Proteomes" id="UP000267821"/>
    </source>
</evidence>
<dbReference type="InterPro" id="IPR004888">
    <property type="entry name" value="Glycoside_hydrolase_63"/>
</dbReference>
<keyword evidence="6" id="KW-0735">Signal-anchor</keyword>
<keyword evidence="9 13" id="KW-0325">Glycoprotein</keyword>
<feature type="signal peptide" evidence="15">
    <location>
        <begin position="1"/>
        <end position="25"/>
    </location>
</feature>
<dbReference type="InterPro" id="IPR012341">
    <property type="entry name" value="6hp_glycosidase-like_sf"/>
</dbReference>
<organism evidence="18 19">
    <name type="scientific">Terfezia boudieri ATCC MYA-4762</name>
    <dbReference type="NCBI Taxonomy" id="1051890"/>
    <lineage>
        <taxon>Eukaryota</taxon>
        <taxon>Fungi</taxon>
        <taxon>Dikarya</taxon>
        <taxon>Ascomycota</taxon>
        <taxon>Pezizomycotina</taxon>
        <taxon>Pezizomycetes</taxon>
        <taxon>Pezizales</taxon>
        <taxon>Pezizaceae</taxon>
        <taxon>Terfezia</taxon>
    </lineage>
</organism>
<dbReference type="EC" id="3.2.1.106" evidence="11 12"/>
<feature type="domain" description="Glycosyl hydrolase family 63 N-terminal" evidence="17">
    <location>
        <begin position="74"/>
        <end position="301"/>
    </location>
</feature>
<proteinExistence type="inferred from homology"/>
<dbReference type="Gene3D" id="2.70.98.110">
    <property type="entry name" value="Glycosyl hydrolase family 63, N-terminal domain"/>
    <property type="match status" value="1"/>
</dbReference>
<accession>A0A3N4LXL5</accession>
<dbReference type="GO" id="GO:0005789">
    <property type="term" value="C:endoplasmic reticulum membrane"/>
    <property type="evidence" value="ECO:0007669"/>
    <property type="project" value="UniProtKB-SubCell"/>
</dbReference>
<evidence type="ECO:0000256" key="5">
    <source>
        <dbReference type="ARBA" id="ARBA00022824"/>
    </source>
</evidence>
<dbReference type="InterPro" id="IPR031335">
    <property type="entry name" value="Glyco_hydro_63_C"/>
</dbReference>
<evidence type="ECO:0000256" key="13">
    <source>
        <dbReference type="RuleBase" id="RU369107"/>
    </source>
</evidence>
<evidence type="ECO:0000256" key="9">
    <source>
        <dbReference type="ARBA" id="ARBA00023180"/>
    </source>
</evidence>
<keyword evidence="19" id="KW-1185">Reference proteome</keyword>
<evidence type="ECO:0000256" key="2">
    <source>
        <dbReference type="ARBA" id="ARBA00010833"/>
    </source>
</evidence>
<dbReference type="OrthoDB" id="410058at2759"/>
<dbReference type="PANTHER" id="PTHR10412:SF11">
    <property type="entry name" value="MANNOSYL-OLIGOSACCHARIDE GLUCOSIDASE"/>
    <property type="match status" value="1"/>
</dbReference>
<keyword evidence="3" id="KW-0812">Transmembrane</keyword>
<evidence type="ECO:0000256" key="14">
    <source>
        <dbReference type="SAM" id="MobiDB-lite"/>
    </source>
</evidence>
<dbReference type="Pfam" id="PF16923">
    <property type="entry name" value="Glyco_hydro_63N"/>
    <property type="match status" value="1"/>
</dbReference>
<gene>
    <name evidence="18" type="ORF">L211DRAFT_783437</name>
</gene>
<comment type="function">
    <text evidence="12">Cleaves the distal alpha 1,2-linked glucose residue from the Glc(3)Man(9)GlcNAc(2) oligosaccharide precursor.</text>
</comment>
<keyword evidence="15" id="KW-0732">Signal</keyword>
<feature type="domain" description="Glycosyl hydrolase family 63 C-terminal" evidence="16">
    <location>
        <begin position="341"/>
        <end position="859"/>
    </location>
</feature>
<name>A0A3N4LXL5_9PEZI</name>
<protein>
    <recommendedName>
        <fullName evidence="11 12">Mannosyl-oligosaccharide glucosidase</fullName>
        <ecNumber evidence="11 12">3.2.1.106</ecNumber>
    </recommendedName>
    <alternativeName>
        <fullName evidence="13">Glucosidase I</fullName>
    </alternativeName>
</protein>
<evidence type="ECO:0000256" key="12">
    <source>
        <dbReference type="RuleBase" id="RU368089"/>
    </source>
</evidence>